<dbReference type="InterPro" id="IPR006575">
    <property type="entry name" value="RWD_dom"/>
</dbReference>
<proteinExistence type="inferred from homology"/>
<dbReference type="InterPro" id="IPR023582">
    <property type="entry name" value="Impact"/>
</dbReference>
<evidence type="ECO:0000256" key="6">
    <source>
        <dbReference type="ARBA" id="ARBA00023016"/>
    </source>
</evidence>
<dbReference type="PANTHER" id="PTHR16301">
    <property type="entry name" value="IMPACT-RELATED"/>
    <property type="match status" value="1"/>
</dbReference>
<keyword evidence="6" id="KW-0346">Stress response</keyword>
<dbReference type="OrthoDB" id="69641at2759"/>
<dbReference type="PANTHER" id="PTHR16301:SF25">
    <property type="entry name" value="PROTEIN IMPACT"/>
    <property type="match status" value="1"/>
</dbReference>
<dbReference type="GO" id="GO:0006446">
    <property type="term" value="P:regulation of translational initiation"/>
    <property type="evidence" value="ECO:0007669"/>
    <property type="project" value="TreeGrafter"/>
</dbReference>
<comment type="similarity">
    <text evidence="2">Belongs to the IMPACT family.</text>
</comment>
<dbReference type="InterPro" id="IPR001498">
    <property type="entry name" value="Impact_N"/>
</dbReference>
<evidence type="ECO:0000313" key="8">
    <source>
        <dbReference type="EMBL" id="GAV53864.1"/>
    </source>
</evidence>
<keyword evidence="3" id="KW-0963">Cytoplasm</keyword>
<dbReference type="InterPro" id="IPR036956">
    <property type="entry name" value="Impact_N_sf"/>
</dbReference>
<sequence length="242" mass="27326">MSDEVLALEAIYPELVKRHVEDGSVLWLVVPEREHVSVQVSVSSEYPSSAAPSLVDVKGADSGCKKQLESLLHRCWEDAGGEVCLYEFMAESTNIVPEKQEEEEDLKEEVSIPLINPFEGWKISEPIYDRGSTFVGYATSTDVEEEALERLERLKCDSKIRRGQHVMCAWRMKRQIEGREIVFQDCDDDGETASGGRMLNLLVAMGVWNAMVVVVRWFNGTHIGPDRFRHINSAAREALLQL</sequence>
<dbReference type="SMART" id="SM00591">
    <property type="entry name" value="RWD"/>
    <property type="match status" value="1"/>
</dbReference>
<dbReference type="Proteomes" id="UP000187013">
    <property type="component" value="Unassembled WGS sequence"/>
</dbReference>
<evidence type="ECO:0000256" key="2">
    <source>
        <dbReference type="ARBA" id="ARBA00007665"/>
    </source>
</evidence>
<organism evidence="8 9">
    <name type="scientific">Zygosaccharomyces rouxii</name>
    <dbReference type="NCBI Taxonomy" id="4956"/>
    <lineage>
        <taxon>Eukaryota</taxon>
        <taxon>Fungi</taxon>
        <taxon>Dikarya</taxon>
        <taxon>Ascomycota</taxon>
        <taxon>Saccharomycotina</taxon>
        <taxon>Saccharomycetes</taxon>
        <taxon>Saccharomycetales</taxon>
        <taxon>Saccharomycetaceae</taxon>
        <taxon>Zygosaccharomyces</taxon>
    </lineage>
</organism>
<keyword evidence="5" id="KW-0810">Translation regulation</keyword>
<dbReference type="Gene3D" id="3.30.230.30">
    <property type="entry name" value="Impact, N-terminal domain"/>
    <property type="match status" value="1"/>
</dbReference>
<reference evidence="8 9" key="1">
    <citation type="submission" date="2016-08" db="EMBL/GenBank/DDBJ databases">
        <title>Draft genome sequence of allopolyploid Zygosaccharomyces rouxii.</title>
        <authorList>
            <person name="Watanabe J."/>
            <person name="Uehara K."/>
            <person name="Mogi Y."/>
            <person name="Tsukioka Y."/>
        </authorList>
    </citation>
    <scope>NUCLEOTIDE SEQUENCE [LARGE SCALE GENOMIC DNA]</scope>
    <source>
        <strain evidence="8 9">NBRC 110957</strain>
    </source>
</reference>
<comment type="subcellular location">
    <subcellularLocation>
        <location evidence="1">Cytoplasm</location>
    </subcellularLocation>
</comment>
<dbReference type="PROSITE" id="PS50908">
    <property type="entry name" value="RWD"/>
    <property type="match status" value="1"/>
</dbReference>
<gene>
    <name evidence="8" type="ORF">ZYGR_0AK03660</name>
</gene>
<evidence type="ECO:0000256" key="1">
    <source>
        <dbReference type="ARBA" id="ARBA00004496"/>
    </source>
</evidence>
<evidence type="ECO:0000313" key="9">
    <source>
        <dbReference type="Proteomes" id="UP000187013"/>
    </source>
</evidence>
<keyword evidence="4" id="KW-0678">Repressor</keyword>
<evidence type="ECO:0000256" key="5">
    <source>
        <dbReference type="ARBA" id="ARBA00022845"/>
    </source>
</evidence>
<comment type="caution">
    <text evidence="8">The sequence shown here is derived from an EMBL/GenBank/DDBJ whole genome shotgun (WGS) entry which is preliminary data.</text>
</comment>
<dbReference type="Pfam" id="PF01205">
    <property type="entry name" value="Impact_N"/>
    <property type="match status" value="1"/>
</dbReference>
<name>A0A1Q3ADP3_ZYGRO</name>
<dbReference type="Gene3D" id="3.10.110.10">
    <property type="entry name" value="Ubiquitin Conjugating Enzyme"/>
    <property type="match status" value="1"/>
</dbReference>
<dbReference type="InterPro" id="IPR020568">
    <property type="entry name" value="Ribosomal_Su5_D2-typ_SF"/>
</dbReference>
<dbReference type="GO" id="GO:0005737">
    <property type="term" value="C:cytoplasm"/>
    <property type="evidence" value="ECO:0007669"/>
    <property type="project" value="UniProtKB-SubCell"/>
</dbReference>
<dbReference type="AlphaFoldDB" id="A0A1Q3ADP3"/>
<dbReference type="GO" id="GO:0140469">
    <property type="term" value="P:GCN2-mediated signaling"/>
    <property type="evidence" value="ECO:0007669"/>
    <property type="project" value="TreeGrafter"/>
</dbReference>
<dbReference type="EMBL" id="BDGX01000037">
    <property type="protein sequence ID" value="GAV53864.1"/>
    <property type="molecule type" value="Genomic_DNA"/>
</dbReference>
<dbReference type="Pfam" id="PF05773">
    <property type="entry name" value="RWD"/>
    <property type="match status" value="1"/>
</dbReference>
<dbReference type="SUPFAM" id="SSF54495">
    <property type="entry name" value="UBC-like"/>
    <property type="match status" value="1"/>
</dbReference>
<evidence type="ECO:0000259" key="7">
    <source>
        <dbReference type="PROSITE" id="PS50908"/>
    </source>
</evidence>
<protein>
    <recommendedName>
        <fullName evidence="7">RWD domain-containing protein</fullName>
    </recommendedName>
</protein>
<accession>A0A1Q3ADP3</accession>
<evidence type="ECO:0000256" key="4">
    <source>
        <dbReference type="ARBA" id="ARBA00022491"/>
    </source>
</evidence>
<feature type="domain" description="RWD" evidence="7">
    <location>
        <begin position="3"/>
        <end position="99"/>
    </location>
</feature>
<dbReference type="InterPro" id="IPR016135">
    <property type="entry name" value="UBQ-conjugating_enzyme/RWD"/>
</dbReference>
<dbReference type="SUPFAM" id="SSF54211">
    <property type="entry name" value="Ribosomal protein S5 domain 2-like"/>
    <property type="match status" value="1"/>
</dbReference>
<evidence type="ECO:0000256" key="3">
    <source>
        <dbReference type="ARBA" id="ARBA00022490"/>
    </source>
</evidence>